<keyword evidence="7" id="KW-0458">Lysosome</keyword>
<evidence type="ECO:0000256" key="23">
    <source>
        <dbReference type="ARBA" id="ARBA00045709"/>
    </source>
</evidence>
<comment type="catalytic activity">
    <reaction evidence="10">
        <text>L-alpha-aminoacyl-L-arginine(out) = L-alpha-aminoacyl-L-arginine(in)</text>
        <dbReference type="Rhea" id="RHEA:79367"/>
        <dbReference type="ChEBI" id="CHEBI:229968"/>
    </reaction>
</comment>
<dbReference type="KEGG" id="acan:ACA1_329820"/>
<comment type="catalytic activity">
    <reaction evidence="15">
        <text>L-arginyl-L-alpha-amino acid(out) = L-arginyl-L-alpha-amino acid(in)</text>
        <dbReference type="Rhea" id="RHEA:79371"/>
        <dbReference type="ChEBI" id="CHEBI:84315"/>
    </reaction>
</comment>
<evidence type="ECO:0000256" key="3">
    <source>
        <dbReference type="ARBA" id="ARBA00022448"/>
    </source>
</evidence>
<dbReference type="Pfam" id="PF07690">
    <property type="entry name" value="MFS_1"/>
    <property type="match status" value="1"/>
</dbReference>
<dbReference type="RefSeq" id="XP_004334472.1">
    <property type="nucleotide sequence ID" value="XM_004334424.1"/>
</dbReference>
<comment type="function">
    <text evidence="23">Lysosomal dipeptide uniporter that selectively exports lysine, arginine or histidine-containing dipeptides with a net positive charge from the lysosome lumen into the cytosol. Could play a role in a specific type of protein O-glycosylation indirectly regulating macrophages migration and tissue invasion. Also essential for liver homeostasis.</text>
</comment>
<evidence type="ECO:0000256" key="21">
    <source>
        <dbReference type="ARBA" id="ARBA00044985"/>
    </source>
</evidence>
<accession>L8GHX2</accession>
<reference evidence="26 27" key="1">
    <citation type="journal article" date="2013" name="Genome Biol.">
        <title>Genome of Acanthamoeba castellanii highlights extensive lateral gene transfer and early evolution of tyrosine kinase signaling.</title>
        <authorList>
            <person name="Clarke M."/>
            <person name="Lohan A.J."/>
            <person name="Liu B."/>
            <person name="Lagkouvardos I."/>
            <person name="Roy S."/>
            <person name="Zafar N."/>
            <person name="Bertelli C."/>
            <person name="Schilde C."/>
            <person name="Kianianmomeni A."/>
            <person name="Burglin T.R."/>
            <person name="Frech C."/>
            <person name="Turcotte B."/>
            <person name="Kopec K.O."/>
            <person name="Synnott J.M."/>
            <person name="Choo C."/>
            <person name="Paponov I."/>
            <person name="Finkler A."/>
            <person name="Soon Heng Tan C."/>
            <person name="Hutchins A.P."/>
            <person name="Weinmeier T."/>
            <person name="Rattei T."/>
            <person name="Chu J.S."/>
            <person name="Gimenez G."/>
            <person name="Irimia M."/>
            <person name="Rigden D.J."/>
            <person name="Fitzpatrick D.A."/>
            <person name="Lorenzo-Morales J."/>
            <person name="Bateman A."/>
            <person name="Chiu C.H."/>
            <person name="Tang P."/>
            <person name="Hegemann P."/>
            <person name="Fromm H."/>
            <person name="Raoult D."/>
            <person name="Greub G."/>
            <person name="Miranda-Saavedra D."/>
            <person name="Chen N."/>
            <person name="Nash P."/>
            <person name="Ginger M.L."/>
            <person name="Horn M."/>
            <person name="Schaap P."/>
            <person name="Caler L."/>
            <person name="Loftus B."/>
        </authorList>
    </citation>
    <scope>NUCLEOTIDE SEQUENCE [LARGE SCALE GENOMIC DNA]</scope>
    <source>
        <strain evidence="26 27">Neff</strain>
    </source>
</reference>
<comment type="catalytic activity">
    <reaction evidence="11">
        <text>L-alpha-aminoacyl-L-histidine(out) = L-alpha-aminoacyl-L-histidine(in)</text>
        <dbReference type="Rhea" id="RHEA:79375"/>
        <dbReference type="ChEBI" id="CHEBI:229967"/>
    </reaction>
</comment>
<evidence type="ECO:0000256" key="2">
    <source>
        <dbReference type="ARBA" id="ARBA00008335"/>
    </source>
</evidence>
<evidence type="ECO:0000256" key="17">
    <source>
        <dbReference type="ARBA" id="ARBA00044903"/>
    </source>
</evidence>
<gene>
    <name evidence="26" type="ORF">ACA1_329820</name>
</gene>
<organism evidence="26 27">
    <name type="scientific">Acanthamoeba castellanii (strain ATCC 30010 / Neff)</name>
    <dbReference type="NCBI Taxonomy" id="1257118"/>
    <lineage>
        <taxon>Eukaryota</taxon>
        <taxon>Amoebozoa</taxon>
        <taxon>Discosea</taxon>
        <taxon>Longamoebia</taxon>
        <taxon>Centramoebida</taxon>
        <taxon>Acanthamoebidae</taxon>
        <taxon>Acanthamoeba</taxon>
    </lineage>
</organism>
<evidence type="ECO:0000256" key="18">
    <source>
        <dbReference type="ARBA" id="ARBA00044912"/>
    </source>
</evidence>
<dbReference type="GO" id="GO:0022857">
    <property type="term" value="F:transmembrane transporter activity"/>
    <property type="evidence" value="ECO:0007669"/>
    <property type="project" value="InterPro"/>
</dbReference>
<evidence type="ECO:0000256" key="12">
    <source>
        <dbReference type="ARBA" id="ARBA00044891"/>
    </source>
</evidence>
<dbReference type="GeneID" id="14912966"/>
<evidence type="ECO:0000256" key="20">
    <source>
        <dbReference type="ARBA" id="ARBA00044924"/>
    </source>
</evidence>
<feature type="transmembrane region" description="Helical" evidence="25">
    <location>
        <begin position="372"/>
        <end position="392"/>
    </location>
</feature>
<dbReference type="OMA" id="WIMLAGR"/>
<keyword evidence="6 25" id="KW-0472">Membrane</keyword>
<feature type="transmembrane region" description="Helical" evidence="25">
    <location>
        <begin position="154"/>
        <end position="175"/>
    </location>
</feature>
<evidence type="ECO:0000256" key="8">
    <source>
        <dbReference type="ARBA" id="ARBA00044876"/>
    </source>
</evidence>
<evidence type="ECO:0000256" key="15">
    <source>
        <dbReference type="ARBA" id="ARBA00044899"/>
    </source>
</evidence>
<comment type="subunit">
    <text evidence="24">Homodimer. Interacts with lysosomal protein GLMP (via lumenal domain); the interaction starts while both proteins are still in the endoplasmic reticulum and is required for stabilization of MFSD1 in lysosomes but has no direct effect on its targeting to lysosomes or transporter activity.</text>
</comment>
<dbReference type="EMBL" id="KB008114">
    <property type="protein sequence ID" value="ELR12459.1"/>
    <property type="molecule type" value="Genomic_DNA"/>
</dbReference>
<evidence type="ECO:0000256" key="16">
    <source>
        <dbReference type="ARBA" id="ARBA00044900"/>
    </source>
</evidence>
<dbReference type="OrthoDB" id="424834at2759"/>
<sequence length="437" mass="48451">MKYSEIESQAPQKKSCLDVAYRWIILLFIMWLTFGSYWVFDTPGALFKQLQVWFGGPDKYTSADNLNLYSVYSYPNTILCFFGGFIIDRLTGLRMGALLFCSFILLGELMFAVGIQVQQYYVCLVGRFIFGLGGESLTVAQNNFTARWFDGPQLALAFGLVLSFARIGSSVNFAVTPFLAKVSVPFAVWFGAGTCLISFSACILLAVFDKAGERRAVNKDEPKEKETFAQILLSLLQVFKFPIATWFIYFICVFFYVAFGYMIDKMGKALYWMLWSCFMLVVAHMGFLGNANEWFEIHPIVIMVWLGIGYSMFAASIWPLLPFIIAPKHLGTAYGAMTAIQNAGLAVLPQIIGALQGADGIKGTTWQYTIPIMIFVACAGVAAGLTVLLIVLDNTTTNGNLNASGELRQELKRVMQEESAAAGGMSINDTEEKSLLN</sequence>
<dbReference type="Gene3D" id="1.20.1250.20">
    <property type="entry name" value="MFS general substrate transporter like domains"/>
    <property type="match status" value="1"/>
</dbReference>
<dbReference type="SUPFAM" id="SSF103473">
    <property type="entry name" value="MFS general substrate transporter"/>
    <property type="match status" value="1"/>
</dbReference>
<keyword evidence="5 25" id="KW-1133">Transmembrane helix</keyword>
<evidence type="ECO:0000256" key="1">
    <source>
        <dbReference type="ARBA" id="ARBA00004155"/>
    </source>
</evidence>
<evidence type="ECO:0000256" key="22">
    <source>
        <dbReference type="ARBA" id="ARBA00045018"/>
    </source>
</evidence>
<feature type="transmembrane region" description="Helical" evidence="25">
    <location>
        <begin position="300"/>
        <end position="321"/>
    </location>
</feature>
<evidence type="ECO:0000256" key="25">
    <source>
        <dbReference type="SAM" id="Phobius"/>
    </source>
</evidence>
<comment type="catalytic activity">
    <reaction evidence="19">
        <text>L-alanyl-L-lysine(out) = L-alanyl-L-lysine(in)</text>
        <dbReference type="Rhea" id="RHEA:79415"/>
        <dbReference type="ChEBI" id="CHEBI:192470"/>
    </reaction>
</comment>
<comment type="catalytic activity">
    <reaction evidence="16">
        <text>L-lysyl-L-lysine(out) = L-lysyl-L-lysine(in)</text>
        <dbReference type="Rhea" id="RHEA:79403"/>
        <dbReference type="ChEBI" id="CHEBI:229956"/>
    </reaction>
</comment>
<keyword evidence="27" id="KW-1185">Reference proteome</keyword>
<evidence type="ECO:0000313" key="26">
    <source>
        <dbReference type="EMBL" id="ELR12459.1"/>
    </source>
</evidence>
<feature type="transmembrane region" description="Helical" evidence="25">
    <location>
        <begin position="71"/>
        <end position="90"/>
    </location>
</feature>
<dbReference type="VEuPathDB" id="AmoebaDB:ACA1_329820"/>
<comment type="catalytic activity">
    <reaction evidence="14">
        <text>L-aspartyl-L-lysine(out) = L-aspartyl-L-lysine(in)</text>
        <dbReference type="Rhea" id="RHEA:79411"/>
        <dbReference type="ChEBI" id="CHEBI:229953"/>
    </reaction>
</comment>
<dbReference type="GO" id="GO:0005765">
    <property type="term" value="C:lysosomal membrane"/>
    <property type="evidence" value="ECO:0007669"/>
    <property type="project" value="UniProtKB-SubCell"/>
</dbReference>
<comment type="catalytic activity">
    <reaction evidence="8">
        <text>L-lysyl-L-alanine(out) = L-lysyl-L-alanine(in)</text>
        <dbReference type="Rhea" id="RHEA:79399"/>
        <dbReference type="ChEBI" id="CHEBI:229954"/>
    </reaction>
</comment>
<comment type="catalytic activity">
    <reaction evidence="12">
        <text>L-lysyl-L-alpha-amino acid(out) = L-lysyl-L-alpha-amino acid(in)</text>
        <dbReference type="Rhea" id="RHEA:79387"/>
        <dbReference type="ChEBI" id="CHEBI:229965"/>
    </reaction>
</comment>
<comment type="catalytic activity">
    <reaction evidence="9">
        <text>L-histidyl-glycine(out) = L-histidyl-glycine(in)</text>
        <dbReference type="Rhea" id="RHEA:79395"/>
        <dbReference type="ChEBI" id="CHEBI:229957"/>
    </reaction>
</comment>
<comment type="similarity">
    <text evidence="2">Belongs to the major facilitator superfamily.</text>
</comment>
<dbReference type="PANTHER" id="PTHR23512">
    <property type="entry name" value="MAJOR FACILITATOR SUPERFAMILY DOMAIN-CONTAINING PROTEIN 1"/>
    <property type="match status" value="1"/>
</dbReference>
<comment type="catalytic activity">
    <reaction evidence="20">
        <text>L-lysyl-glycine(out) = L-lysyl-glycine(in)</text>
        <dbReference type="Rhea" id="RHEA:79407"/>
        <dbReference type="ChEBI" id="CHEBI:191202"/>
    </reaction>
</comment>
<proteinExistence type="inferred from homology"/>
<dbReference type="PANTHER" id="PTHR23512:SF3">
    <property type="entry name" value="MAJOR FACILITATOR SUPERFAMILY DOMAIN-CONTAINING PROTEIN 1"/>
    <property type="match status" value="1"/>
</dbReference>
<feature type="transmembrane region" description="Helical" evidence="25">
    <location>
        <begin position="187"/>
        <end position="208"/>
    </location>
</feature>
<dbReference type="InterPro" id="IPR011701">
    <property type="entry name" value="MFS"/>
</dbReference>
<protein>
    <recommendedName>
        <fullName evidence="21">Lysosomal dipeptide transporter MFSD1</fullName>
    </recommendedName>
    <alternativeName>
        <fullName evidence="22">Major facilitator superfamily domain-containing protein 1</fullName>
    </alternativeName>
</protein>
<evidence type="ECO:0000256" key="4">
    <source>
        <dbReference type="ARBA" id="ARBA00022692"/>
    </source>
</evidence>
<comment type="catalytic activity">
    <reaction evidence="13">
        <text>L-alpha-aminoacyl-L-lysine(out) = L-alpha-aminoacyl-L-lysine(in)</text>
        <dbReference type="Rhea" id="RHEA:79383"/>
        <dbReference type="ChEBI" id="CHEBI:229966"/>
    </reaction>
</comment>
<evidence type="ECO:0000256" key="9">
    <source>
        <dbReference type="ARBA" id="ARBA00044878"/>
    </source>
</evidence>
<evidence type="ECO:0000256" key="14">
    <source>
        <dbReference type="ARBA" id="ARBA00044898"/>
    </source>
</evidence>
<evidence type="ECO:0000256" key="10">
    <source>
        <dbReference type="ARBA" id="ARBA00044881"/>
    </source>
</evidence>
<feature type="transmembrane region" description="Helical" evidence="25">
    <location>
        <begin position="20"/>
        <end position="40"/>
    </location>
</feature>
<feature type="transmembrane region" description="Helical" evidence="25">
    <location>
        <begin position="97"/>
        <end position="117"/>
    </location>
</feature>
<feature type="transmembrane region" description="Helical" evidence="25">
    <location>
        <begin position="269"/>
        <end position="288"/>
    </location>
</feature>
<feature type="transmembrane region" description="Helical" evidence="25">
    <location>
        <begin position="228"/>
        <end position="257"/>
    </location>
</feature>
<comment type="subcellular location">
    <subcellularLocation>
        <location evidence="1">Lysosome membrane</location>
        <topology evidence="1">Multi-pass membrane protein</topology>
    </subcellularLocation>
</comment>
<evidence type="ECO:0000256" key="7">
    <source>
        <dbReference type="ARBA" id="ARBA00023228"/>
    </source>
</evidence>
<keyword evidence="4 25" id="KW-0812">Transmembrane</keyword>
<keyword evidence="3" id="KW-0813">Transport</keyword>
<evidence type="ECO:0000313" key="27">
    <source>
        <dbReference type="Proteomes" id="UP000011083"/>
    </source>
</evidence>
<dbReference type="AlphaFoldDB" id="L8GHX2"/>
<name>L8GHX2_ACACF</name>
<comment type="catalytic activity">
    <reaction evidence="18">
        <text>L-histidyl-L-alpha-amino acid(out) = L-histidyl-L-alpha-amino acid(in)</text>
        <dbReference type="Rhea" id="RHEA:79379"/>
        <dbReference type="ChEBI" id="CHEBI:229964"/>
    </reaction>
</comment>
<dbReference type="InterPro" id="IPR036259">
    <property type="entry name" value="MFS_trans_sf"/>
</dbReference>
<dbReference type="InterPro" id="IPR052187">
    <property type="entry name" value="MFSD1"/>
</dbReference>
<evidence type="ECO:0000256" key="24">
    <source>
        <dbReference type="ARBA" id="ARBA00046376"/>
    </source>
</evidence>
<evidence type="ECO:0000256" key="11">
    <source>
        <dbReference type="ARBA" id="ARBA00044884"/>
    </source>
</evidence>
<feature type="transmembrane region" description="Helical" evidence="25">
    <location>
        <begin position="333"/>
        <end position="352"/>
    </location>
</feature>
<comment type="catalytic activity">
    <reaction evidence="17">
        <text>L-arginyl-glycine(out) = L-arginyl-glycine(in)</text>
        <dbReference type="Rhea" id="RHEA:79391"/>
        <dbReference type="ChEBI" id="CHEBI:229955"/>
    </reaction>
</comment>
<dbReference type="Proteomes" id="UP000011083">
    <property type="component" value="Unassembled WGS sequence"/>
</dbReference>
<evidence type="ECO:0000256" key="13">
    <source>
        <dbReference type="ARBA" id="ARBA00044893"/>
    </source>
</evidence>
<evidence type="ECO:0000256" key="6">
    <source>
        <dbReference type="ARBA" id="ARBA00023136"/>
    </source>
</evidence>
<evidence type="ECO:0000256" key="5">
    <source>
        <dbReference type="ARBA" id="ARBA00022989"/>
    </source>
</evidence>
<evidence type="ECO:0000256" key="19">
    <source>
        <dbReference type="ARBA" id="ARBA00044919"/>
    </source>
</evidence>